<dbReference type="EMBL" id="LTDL01000016">
    <property type="protein sequence ID" value="OAG31441.1"/>
    <property type="molecule type" value="Genomic_DNA"/>
</dbReference>
<evidence type="ECO:0000256" key="2">
    <source>
        <dbReference type="SAM" id="SignalP"/>
    </source>
</evidence>
<dbReference type="AlphaFoldDB" id="A0A177EIY8"/>
<dbReference type="RefSeq" id="XP_067545116.1">
    <property type="nucleotide sequence ID" value="XM_067689386.1"/>
</dbReference>
<protein>
    <submittedName>
        <fullName evidence="3">Uncharacterized protein</fullName>
    </submittedName>
</protein>
<evidence type="ECO:0000256" key="1">
    <source>
        <dbReference type="SAM" id="MobiDB-lite"/>
    </source>
</evidence>
<reference evidence="3 4" key="1">
    <citation type="submission" date="2016-02" db="EMBL/GenBank/DDBJ databases">
        <title>Discovery of a natural microsporidian pathogen with a broad tissue tropism in Caenorhabditis elegans.</title>
        <authorList>
            <person name="Luallen R.J."/>
            <person name="Reinke A.W."/>
            <person name="Tong L."/>
            <person name="Botts M.R."/>
            <person name="Felix M.-A."/>
            <person name="Troemel E.R."/>
        </authorList>
    </citation>
    <scope>NUCLEOTIDE SEQUENCE [LARGE SCALE GENOMIC DNA]</scope>
    <source>
        <strain evidence="3 4">JUm2807</strain>
    </source>
</reference>
<keyword evidence="4" id="KW-1185">Reference proteome</keyword>
<gene>
    <name evidence="3" type="ORF">NEDG_01968</name>
</gene>
<dbReference type="Proteomes" id="UP000185944">
    <property type="component" value="Unassembled WGS sequence"/>
</dbReference>
<feature type="signal peptide" evidence="2">
    <location>
        <begin position="1"/>
        <end position="20"/>
    </location>
</feature>
<name>A0A177EIY8_9MICR</name>
<organism evidence="3 4">
    <name type="scientific">Nematocida displodere</name>
    <dbReference type="NCBI Taxonomy" id="1805483"/>
    <lineage>
        <taxon>Eukaryota</taxon>
        <taxon>Fungi</taxon>
        <taxon>Fungi incertae sedis</taxon>
        <taxon>Microsporidia</taxon>
        <taxon>Nematocida</taxon>
    </lineage>
</organism>
<accession>A0A177EIY8</accession>
<dbReference type="GeneID" id="93648318"/>
<evidence type="ECO:0000313" key="4">
    <source>
        <dbReference type="Proteomes" id="UP000185944"/>
    </source>
</evidence>
<feature type="region of interest" description="Disordered" evidence="1">
    <location>
        <begin position="58"/>
        <end position="79"/>
    </location>
</feature>
<dbReference type="VEuPathDB" id="MicrosporidiaDB:NEDG_01968"/>
<comment type="caution">
    <text evidence="3">The sequence shown here is derived from an EMBL/GenBank/DDBJ whole genome shotgun (WGS) entry which is preliminary data.</text>
</comment>
<evidence type="ECO:0000313" key="3">
    <source>
        <dbReference type="EMBL" id="OAG31441.1"/>
    </source>
</evidence>
<sequence length="584" mass="64754">MAKIRLFLASFLVLGALSAANKPDKDTETVTTKQLFSGPCEQLLDKFVEKARAKMDKKTGLAQGSGMHQDPTSQPDGHAYHQELSMNLHVLSQRIWSGFQRRYPIQQAVCEEIDRAFKKDNSAIEDSAKLKRFISVLQRAQTPDGPKLAAALGKLKGYTLQIEKTLHLVAIEHAKTLLSRIAIEITANPPTLSLGPPNLGLDPELPQANGAAPAPALPNPNTSKKEDTGGKTSVSNYFVELNFVDKLIDESFDRNFQQGVSVYTSGILLKTELSQSFVFFKEHVYSAYQILYTSGLHAKDNEKNTILKQIAALKVAIENGKQILSLEQTLLHGGILNAPSNSNEELFARLNLGVEDVIRAGTLFKPKLVTMGSALAGPEPESGHQTKFFHALRVFQESLAKIGPLARAASRLEEQALTTDETNEIVDIEVGPVVVSIVQTACALLNNSDQITKKAVAFYEEEEKKYAGTRLFKAKQAIARKSSSQTRLEKMYLRRVIDHIKMQRSCIEVHTMPRGDEQLFFPGSEDMYLYAKDNTMLKIWAANALKRHVAEALYKKSQLSIKKLQQSPKPDLRFSETETSSVAF</sequence>
<feature type="region of interest" description="Disordered" evidence="1">
    <location>
        <begin position="194"/>
        <end position="230"/>
    </location>
</feature>
<feature type="chain" id="PRO_5008060438" evidence="2">
    <location>
        <begin position="21"/>
        <end position="584"/>
    </location>
</feature>
<keyword evidence="2" id="KW-0732">Signal</keyword>
<proteinExistence type="predicted"/>